<feature type="compositionally biased region" description="Gly residues" evidence="1">
    <location>
        <begin position="88"/>
        <end position="100"/>
    </location>
</feature>
<dbReference type="EMBL" id="NJES01000101">
    <property type="protein sequence ID" value="PHH77853.1"/>
    <property type="molecule type" value="Genomic_DNA"/>
</dbReference>
<feature type="signal peptide" evidence="2">
    <location>
        <begin position="1"/>
        <end position="16"/>
    </location>
</feature>
<feature type="chain" id="PRO_5012270924" evidence="2">
    <location>
        <begin position="17"/>
        <end position="109"/>
    </location>
</feature>
<sequence>MKTAAALLVIIGLAAATPQEPPLPTPPNAPADPRLNAQANPRANAPVNPFGGNQRLQGHGRALPRLYLMNGWQNHGGLENPDIESPRGNGGAGGNGQGRGEGGRNRLRG</sequence>
<evidence type="ECO:0000256" key="2">
    <source>
        <dbReference type="SAM" id="SignalP"/>
    </source>
</evidence>
<evidence type="ECO:0000313" key="3">
    <source>
        <dbReference type="EMBL" id="PHH77853.1"/>
    </source>
</evidence>
<keyword evidence="4" id="KW-1185">Reference proteome</keyword>
<reference evidence="3 4" key="1">
    <citation type="submission" date="2017-06" db="EMBL/GenBank/DDBJ databases">
        <title>Ant-infecting Ophiocordyceps genomes reveal a high diversity of potential behavioral manipulation genes and a possible major role for enterotoxins.</title>
        <authorList>
            <person name="De Bekker C."/>
            <person name="Evans H.C."/>
            <person name="Brachmann A."/>
            <person name="Hughes D.P."/>
        </authorList>
    </citation>
    <scope>NUCLEOTIDE SEQUENCE [LARGE SCALE GENOMIC DNA]</scope>
    <source>
        <strain evidence="3 4">Map16</strain>
    </source>
</reference>
<dbReference type="OrthoDB" id="10436486at2759"/>
<dbReference type="AlphaFoldDB" id="A0A2C5ZDB6"/>
<feature type="region of interest" description="Disordered" evidence="1">
    <location>
        <begin position="16"/>
        <end position="58"/>
    </location>
</feature>
<comment type="caution">
    <text evidence="3">The sequence shown here is derived from an EMBL/GenBank/DDBJ whole genome shotgun (WGS) entry which is preliminary data.</text>
</comment>
<name>A0A2C5ZDB6_9HYPO</name>
<protein>
    <submittedName>
        <fullName evidence="3">Uncharacterized protein</fullName>
    </submittedName>
</protein>
<evidence type="ECO:0000313" key="4">
    <source>
        <dbReference type="Proteomes" id="UP000226431"/>
    </source>
</evidence>
<dbReference type="Proteomes" id="UP000226431">
    <property type="component" value="Unassembled WGS sequence"/>
</dbReference>
<feature type="region of interest" description="Disordered" evidence="1">
    <location>
        <begin position="73"/>
        <end position="109"/>
    </location>
</feature>
<organism evidence="3 4">
    <name type="scientific">Ophiocordyceps camponoti-rufipedis</name>
    <dbReference type="NCBI Taxonomy" id="2004952"/>
    <lineage>
        <taxon>Eukaryota</taxon>
        <taxon>Fungi</taxon>
        <taxon>Dikarya</taxon>
        <taxon>Ascomycota</taxon>
        <taxon>Pezizomycotina</taxon>
        <taxon>Sordariomycetes</taxon>
        <taxon>Hypocreomycetidae</taxon>
        <taxon>Hypocreales</taxon>
        <taxon>Ophiocordycipitaceae</taxon>
        <taxon>Ophiocordyceps</taxon>
    </lineage>
</organism>
<accession>A0A2C5ZDB6</accession>
<gene>
    <name evidence="3" type="ORF">CDD80_123</name>
</gene>
<keyword evidence="2" id="KW-0732">Signal</keyword>
<feature type="compositionally biased region" description="Pro residues" evidence="1">
    <location>
        <begin position="19"/>
        <end position="30"/>
    </location>
</feature>
<proteinExistence type="predicted"/>
<evidence type="ECO:0000256" key="1">
    <source>
        <dbReference type="SAM" id="MobiDB-lite"/>
    </source>
</evidence>